<keyword evidence="1" id="KW-0472">Membrane</keyword>
<evidence type="ECO:0000313" key="2">
    <source>
        <dbReference type="EMBL" id="KOO09675.1"/>
    </source>
</evidence>
<proteinExistence type="predicted"/>
<keyword evidence="1" id="KW-1133">Transmembrane helix</keyword>
<dbReference type="OrthoDB" id="7066074at2"/>
<accession>A0A0M0I5U2</accession>
<dbReference type="PATRIC" id="fig|171383.3.peg.994"/>
<organism evidence="2 3">
    <name type="scientific">Vibrio hepatarius</name>
    <dbReference type="NCBI Taxonomy" id="171383"/>
    <lineage>
        <taxon>Bacteria</taxon>
        <taxon>Pseudomonadati</taxon>
        <taxon>Pseudomonadota</taxon>
        <taxon>Gammaproteobacteria</taxon>
        <taxon>Vibrionales</taxon>
        <taxon>Vibrionaceae</taxon>
        <taxon>Vibrio</taxon>
        <taxon>Vibrio oreintalis group</taxon>
    </lineage>
</organism>
<dbReference type="EMBL" id="LHPI01000001">
    <property type="protein sequence ID" value="KOO09675.1"/>
    <property type="molecule type" value="Genomic_DNA"/>
</dbReference>
<dbReference type="Proteomes" id="UP000037530">
    <property type="component" value="Unassembled WGS sequence"/>
</dbReference>
<keyword evidence="3" id="KW-1185">Reference proteome</keyword>
<sequence>MNDNDRTSKLRKMATIYLLCLLLPFVSSAFTGKDNGRALLFIVWPLVSLWYFLAYRKVANTYECAIAKHLAFSKGGGGTFHGVLYSLSSFIIFVLVAFPIYEMFTQ</sequence>
<evidence type="ECO:0000313" key="3">
    <source>
        <dbReference type="Proteomes" id="UP000037530"/>
    </source>
</evidence>
<comment type="caution">
    <text evidence="2">The sequence shown here is derived from an EMBL/GenBank/DDBJ whole genome shotgun (WGS) entry which is preliminary data.</text>
</comment>
<feature type="transmembrane region" description="Helical" evidence="1">
    <location>
        <begin position="38"/>
        <end position="58"/>
    </location>
</feature>
<name>A0A0M0I5U2_9VIBR</name>
<gene>
    <name evidence="2" type="ORF">AKJ31_04805</name>
</gene>
<reference evidence="3" key="1">
    <citation type="submission" date="2015-08" db="EMBL/GenBank/DDBJ databases">
        <title>Vibrio galatheae sp. nov., a novel member of the Vibrionaceae family isolated from the Solomon Islands.</title>
        <authorList>
            <person name="Giubergia S."/>
            <person name="Machado H."/>
            <person name="Mateiu R.V."/>
            <person name="Gram L."/>
        </authorList>
    </citation>
    <scope>NUCLEOTIDE SEQUENCE [LARGE SCALE GENOMIC DNA]</scope>
    <source>
        <strain evidence="3">DSM 19134</strain>
    </source>
</reference>
<evidence type="ECO:0000256" key="1">
    <source>
        <dbReference type="SAM" id="Phobius"/>
    </source>
</evidence>
<feature type="transmembrane region" description="Helical" evidence="1">
    <location>
        <begin position="79"/>
        <end position="101"/>
    </location>
</feature>
<keyword evidence="1" id="KW-0812">Transmembrane</keyword>
<dbReference type="RefSeq" id="WP_053407937.1">
    <property type="nucleotide sequence ID" value="NZ_LHPI01000001.1"/>
</dbReference>
<dbReference type="STRING" id="171383.AKJ31_04805"/>
<dbReference type="AlphaFoldDB" id="A0A0M0I5U2"/>
<protein>
    <submittedName>
        <fullName evidence="2">Uncharacterized protein</fullName>
    </submittedName>
</protein>